<sequence length="237" mass="27354">MSMAKRICFNVGGRVFETTEQTIRRIPDTRLTSLLDGAPNSDEFFIDHDPRYFEVVLNFLRSRSFPADYAENIIDDVEREAKFYGISELANCCRTLREPLKMHDEVQWRKDAIEHYWRNFVQCVVDNSLKMPFTFEKNSHFFAKCIACAEEYDPKTSNVYDVHVDDWSALSHHMLSLKGKIIQIFGQTCVMVKFENNTTVHVPRTAIKRVGNLLDLSDKTTNTSARKAPLTSTASVR</sequence>
<reference evidence="3" key="1">
    <citation type="submission" date="2022-11" db="UniProtKB">
        <authorList>
            <consortium name="WormBaseParasite"/>
        </authorList>
    </citation>
    <scope>IDENTIFICATION</scope>
</reference>
<keyword evidence="2" id="KW-1185">Reference proteome</keyword>
<dbReference type="AlphaFoldDB" id="A0A914Y3D0"/>
<dbReference type="WBParaSite" id="PSU_v2.g13279.t1">
    <property type="protein sequence ID" value="PSU_v2.g13279.t1"/>
    <property type="gene ID" value="PSU_v2.g13279"/>
</dbReference>
<proteinExistence type="predicted"/>
<dbReference type="Proteomes" id="UP000887577">
    <property type="component" value="Unplaced"/>
</dbReference>
<dbReference type="SUPFAM" id="SSF54695">
    <property type="entry name" value="POZ domain"/>
    <property type="match status" value="1"/>
</dbReference>
<dbReference type="Gene3D" id="3.30.710.10">
    <property type="entry name" value="Potassium Channel Kv1.1, Chain A"/>
    <property type="match status" value="1"/>
</dbReference>
<dbReference type="InterPro" id="IPR045068">
    <property type="entry name" value="BACURD1-3"/>
</dbReference>
<organism evidence="2 3">
    <name type="scientific">Panagrolaimus superbus</name>
    <dbReference type="NCBI Taxonomy" id="310955"/>
    <lineage>
        <taxon>Eukaryota</taxon>
        <taxon>Metazoa</taxon>
        <taxon>Ecdysozoa</taxon>
        <taxon>Nematoda</taxon>
        <taxon>Chromadorea</taxon>
        <taxon>Rhabditida</taxon>
        <taxon>Tylenchina</taxon>
        <taxon>Panagrolaimomorpha</taxon>
        <taxon>Panagrolaimoidea</taxon>
        <taxon>Panagrolaimidae</taxon>
        <taxon>Panagrolaimus</taxon>
    </lineage>
</organism>
<protein>
    <submittedName>
        <fullName evidence="3">BTB domain-containing protein</fullName>
    </submittedName>
</protein>
<dbReference type="PANTHER" id="PTHR11145">
    <property type="entry name" value="BTB/POZ DOMAIN-CONTAINING ADAPTER FOR CUL3-MEDIATED RHOA DEGRADATION PROTEIN FAMILY MEMBER"/>
    <property type="match status" value="1"/>
</dbReference>
<dbReference type="Pfam" id="PF02214">
    <property type="entry name" value="BTB_2"/>
    <property type="match status" value="1"/>
</dbReference>
<dbReference type="SMART" id="SM00225">
    <property type="entry name" value="BTB"/>
    <property type="match status" value="1"/>
</dbReference>
<evidence type="ECO:0000313" key="3">
    <source>
        <dbReference type="WBParaSite" id="PSU_v2.g13279.t1"/>
    </source>
</evidence>
<dbReference type="InterPro" id="IPR000210">
    <property type="entry name" value="BTB/POZ_dom"/>
</dbReference>
<dbReference type="GO" id="GO:0051260">
    <property type="term" value="P:protein homooligomerization"/>
    <property type="evidence" value="ECO:0007669"/>
    <property type="project" value="InterPro"/>
</dbReference>
<name>A0A914Y3D0_9BILA</name>
<evidence type="ECO:0000313" key="2">
    <source>
        <dbReference type="Proteomes" id="UP000887577"/>
    </source>
</evidence>
<dbReference type="InterPro" id="IPR011333">
    <property type="entry name" value="SKP1/BTB/POZ_sf"/>
</dbReference>
<dbReference type="InterPro" id="IPR003131">
    <property type="entry name" value="T1-type_BTB"/>
</dbReference>
<evidence type="ECO:0000259" key="1">
    <source>
        <dbReference type="SMART" id="SM00225"/>
    </source>
</evidence>
<dbReference type="PANTHER" id="PTHR11145:SF12">
    <property type="entry name" value="BTB DOMAIN-CONTAINING PROTEIN"/>
    <property type="match status" value="1"/>
</dbReference>
<feature type="domain" description="BTB" evidence="1">
    <location>
        <begin position="5"/>
        <end position="101"/>
    </location>
</feature>
<dbReference type="CDD" id="cd18316">
    <property type="entry name" value="BTB_POZ_KCTD-like"/>
    <property type="match status" value="1"/>
</dbReference>
<accession>A0A914Y3D0</accession>